<dbReference type="PROSITE" id="PS52002">
    <property type="entry name" value="SM"/>
    <property type="match status" value="1"/>
</dbReference>
<feature type="compositionally biased region" description="Basic and acidic residues" evidence="8">
    <location>
        <begin position="204"/>
        <end position="217"/>
    </location>
</feature>
<feature type="binding site" evidence="7">
    <location>
        <position position="357"/>
    </location>
    <ligand>
        <name>Zn(2+)</name>
        <dbReference type="ChEBI" id="CHEBI:29105"/>
    </ligand>
</feature>
<dbReference type="Pfam" id="PF03637">
    <property type="entry name" value="Mob1_phocein"/>
    <property type="match status" value="1"/>
</dbReference>
<dbReference type="InterPro" id="IPR036703">
    <property type="entry name" value="MOB_kinase_act_sf"/>
</dbReference>
<dbReference type="Pfam" id="PF01423">
    <property type="entry name" value="LSM"/>
    <property type="match status" value="1"/>
</dbReference>
<dbReference type="GO" id="GO:0003723">
    <property type="term" value="F:RNA binding"/>
    <property type="evidence" value="ECO:0007669"/>
    <property type="project" value="UniProtKB-KW"/>
</dbReference>
<dbReference type="GO" id="GO:0005634">
    <property type="term" value="C:nucleus"/>
    <property type="evidence" value="ECO:0007669"/>
    <property type="project" value="UniProtKB-SubCell"/>
</dbReference>
<evidence type="ECO:0000313" key="11">
    <source>
        <dbReference type="Proteomes" id="UP000616769"/>
    </source>
</evidence>
<evidence type="ECO:0000256" key="4">
    <source>
        <dbReference type="ARBA" id="ARBA00023242"/>
    </source>
</evidence>
<name>A0A132AL13_SARSC</name>
<comment type="caution">
    <text evidence="10">The sequence shown here is derived from an EMBL/GenBank/DDBJ whole genome shotgun (WGS) entry which is preliminary data.</text>
</comment>
<accession>A0A132AL13</accession>
<dbReference type="PANTHER" id="PTHR22599">
    <property type="entry name" value="MPS ONE BINDER KINASE ACTIVATOR-LIKE MOB"/>
    <property type="match status" value="1"/>
</dbReference>
<sequence length="643" mass="72208">MTISKNNKMMQYLTYRMRIILQDSRTFIGTFKAFDKHMNIILSDCEEFRKIRGKGTKGIEREEKRVLGFVLLRGQNIVSLTVEGPPPPEEGLPRVPGVIPGPGLGRAAGRGVPAVAVPPVVGAPPGLQGPIRGIGGPAAAAMAPQARGIPPVGLAARPGIPIMPPGLPPAVQPPPGVRPPPPPAMIRPPPPGRPPMRPMKARRKDKDSSQSQQEETKQYLHSAMLECTTSESKLRDIVNLAEGLDYNEWLASHTIAFFEHINLLYGTISEFCSMSGCPDMSGPCNRQYLWIDEKGKRLKLTAPQYIDYVMTYAQKAINDESIFPTKFDKEFPVTFILIVKKIMRLLYHVVAHIYHSHFKEIVLLNLHPHLNCIFAHLVLFNDRFKLIDEKEVEVLNDLAIALQVYPPTKPLSSPSRSPHNFDDQTKSTDNFPTRNINIFERIGSENTVEDEVMNESENYSIIKSDHSKSFQTFAVNKLNDATLLQNEYDACDSNAEAIEEDTMNDQKENQVARNMDYSPYDPNNDSQMLIDDDSKHLYYQVSSPEPMTIEPMMSSENTPKKCSFDMRNNLRERSTSANAVLASSRPLEAFPIAPMTRRSNSDRTSVKSQSIQLFCGSEEQQRSMQHRHYCLSQSNFEKPETCP</sequence>
<keyword evidence="7" id="KW-0862">Zinc</keyword>
<feature type="binding site" evidence="7">
    <location>
        <position position="277"/>
    </location>
    <ligand>
        <name>Zn(2+)</name>
        <dbReference type="ChEBI" id="CHEBI:29105"/>
    </ligand>
</feature>
<evidence type="ECO:0000259" key="9">
    <source>
        <dbReference type="PROSITE" id="PS52002"/>
    </source>
</evidence>
<comment type="similarity">
    <text evidence="2">Belongs to the snRNP SmB/SmN family.</text>
</comment>
<protein>
    <recommendedName>
        <fullName evidence="6">Sm protein B</fullName>
    </recommendedName>
</protein>
<dbReference type="SMART" id="SM00651">
    <property type="entry name" value="Sm"/>
    <property type="match status" value="1"/>
</dbReference>
<dbReference type="InterPro" id="IPR010920">
    <property type="entry name" value="LSM_dom_sf"/>
</dbReference>
<dbReference type="Gene3D" id="1.20.140.30">
    <property type="entry name" value="MOB kinase activator"/>
    <property type="match status" value="1"/>
</dbReference>
<dbReference type="GO" id="GO:1990904">
    <property type="term" value="C:ribonucleoprotein complex"/>
    <property type="evidence" value="ECO:0007669"/>
    <property type="project" value="UniProtKB-KW"/>
</dbReference>
<dbReference type="Proteomes" id="UP000616769">
    <property type="component" value="Unassembled WGS sequence"/>
</dbReference>
<dbReference type="SUPFAM" id="SSF101152">
    <property type="entry name" value="Mob1/phocein"/>
    <property type="match status" value="1"/>
</dbReference>
<proteinExistence type="inferred from homology"/>
<evidence type="ECO:0000256" key="2">
    <source>
        <dbReference type="ARBA" id="ARBA00009123"/>
    </source>
</evidence>
<dbReference type="InterPro" id="IPR047575">
    <property type="entry name" value="Sm"/>
</dbReference>
<keyword evidence="4" id="KW-0539">Nucleus</keyword>
<evidence type="ECO:0000256" key="3">
    <source>
        <dbReference type="ARBA" id="ARBA00022884"/>
    </source>
</evidence>
<evidence type="ECO:0000256" key="7">
    <source>
        <dbReference type="PIRSR" id="PIRSR605301-1"/>
    </source>
</evidence>
<feature type="compositionally biased region" description="Pro residues" evidence="8">
    <location>
        <begin position="165"/>
        <end position="197"/>
    </location>
</feature>
<dbReference type="CDD" id="cd01717">
    <property type="entry name" value="Sm_B"/>
    <property type="match status" value="1"/>
</dbReference>
<dbReference type="OrthoDB" id="8170117at2759"/>
<dbReference type="FunFam" id="2.30.30.100:FF:000004">
    <property type="entry name" value="Small nuclear ribonucleoprotein-associated proteins"/>
    <property type="match status" value="1"/>
</dbReference>
<feature type="binding site" evidence="7">
    <location>
        <position position="272"/>
    </location>
    <ligand>
        <name>Zn(2+)</name>
        <dbReference type="ChEBI" id="CHEBI:29105"/>
    </ligand>
</feature>
<reference evidence="10 11" key="1">
    <citation type="journal article" date="2015" name="Parasit. Vectors">
        <title>Draft genome of the scabies mite.</title>
        <authorList>
            <person name="Rider S.D.Jr."/>
            <person name="Morgan M.S."/>
            <person name="Arlian L.G."/>
        </authorList>
    </citation>
    <scope>NUCLEOTIDE SEQUENCE [LARGE SCALE GENOMIC DNA]</scope>
    <source>
        <strain evidence="10">Arlian Lab</strain>
    </source>
</reference>
<dbReference type="EMBL" id="JXLN01017649">
    <property type="protein sequence ID" value="KPM11644.1"/>
    <property type="molecule type" value="Genomic_DNA"/>
</dbReference>
<evidence type="ECO:0000313" key="10">
    <source>
        <dbReference type="EMBL" id="KPM11644.1"/>
    </source>
</evidence>
<keyword evidence="5" id="KW-0687">Ribonucleoprotein</keyword>
<organism evidence="10 11">
    <name type="scientific">Sarcoptes scabiei</name>
    <name type="common">Itch mite</name>
    <name type="synonym">Acarus scabiei</name>
    <dbReference type="NCBI Taxonomy" id="52283"/>
    <lineage>
        <taxon>Eukaryota</taxon>
        <taxon>Metazoa</taxon>
        <taxon>Ecdysozoa</taxon>
        <taxon>Arthropoda</taxon>
        <taxon>Chelicerata</taxon>
        <taxon>Arachnida</taxon>
        <taxon>Acari</taxon>
        <taxon>Acariformes</taxon>
        <taxon>Sarcoptiformes</taxon>
        <taxon>Astigmata</taxon>
        <taxon>Psoroptidia</taxon>
        <taxon>Sarcoptoidea</taxon>
        <taxon>Sarcoptidae</taxon>
        <taxon>Sarcoptinae</taxon>
        <taxon>Sarcoptes</taxon>
    </lineage>
</organism>
<feature type="binding site" evidence="7">
    <location>
        <position position="352"/>
    </location>
    <ligand>
        <name>Zn(2+)</name>
        <dbReference type="ChEBI" id="CHEBI:29105"/>
    </ligand>
</feature>
<evidence type="ECO:0000256" key="1">
    <source>
        <dbReference type="ARBA" id="ARBA00004123"/>
    </source>
</evidence>
<dbReference type="SUPFAM" id="SSF50182">
    <property type="entry name" value="Sm-like ribonucleoproteins"/>
    <property type="match status" value="1"/>
</dbReference>
<dbReference type="VEuPathDB" id="VectorBase:SSCA004200"/>
<feature type="region of interest" description="Disordered" evidence="8">
    <location>
        <begin position="165"/>
        <end position="217"/>
    </location>
</feature>
<dbReference type="InterPro" id="IPR001163">
    <property type="entry name" value="Sm_dom_euk/arc"/>
</dbReference>
<evidence type="ECO:0000256" key="8">
    <source>
        <dbReference type="SAM" id="MobiDB-lite"/>
    </source>
</evidence>
<dbReference type="Gene3D" id="2.30.30.100">
    <property type="match status" value="1"/>
</dbReference>
<dbReference type="InterPro" id="IPR005301">
    <property type="entry name" value="MOB_kinase_act_fam"/>
</dbReference>
<dbReference type="SMART" id="SM01388">
    <property type="entry name" value="Mob1_phocein"/>
    <property type="match status" value="1"/>
</dbReference>
<feature type="domain" description="Sm" evidence="9">
    <location>
        <begin position="4"/>
        <end position="86"/>
    </location>
</feature>
<gene>
    <name evidence="10" type="ORF">QR98_0102170</name>
</gene>
<keyword evidence="7" id="KW-0479">Metal-binding</keyword>
<keyword evidence="3" id="KW-0694">RNA-binding</keyword>
<evidence type="ECO:0000256" key="5">
    <source>
        <dbReference type="ARBA" id="ARBA00023274"/>
    </source>
</evidence>
<dbReference type="AlphaFoldDB" id="A0A132AL13"/>
<comment type="subcellular location">
    <subcellularLocation>
        <location evidence="1">Nucleus</location>
    </subcellularLocation>
</comment>
<evidence type="ECO:0000256" key="6">
    <source>
        <dbReference type="ARBA" id="ARBA00041355"/>
    </source>
</evidence>